<evidence type="ECO:0000256" key="2">
    <source>
        <dbReference type="ARBA" id="ARBA00004613"/>
    </source>
</evidence>
<sequence>MASKAEFLRTTTALKLHNVMDTFVQMFHIDTAEELLGVLSTTLQEVQSEDNGEALNKRFTCWSQEIETKKFKRMAARYFQNRATIATASVNPPAAVTASVNPSAATAATSTNPATAALIIFCIVSGEKASNAFPIKIPSSETIGEFKKAVKREKPSAFTNIEASDLVIWRVSIFIDEEADDETITTNSIDSKKLLKATSLLSNAFNDGVPRDTIHIIIERPKVQVTQAVESDKRIAELLEEIDDLRGGKSTVAFNVIVRPNRSEYFPWTTDLETTSVKELTESIYIEYPEREEGDVTLAIVHPRRMPQYEGGGTERLKDDQHLRSVIKQYLKANMRTLVVSLEIPTKKFTDFTLVEVNNMYGMSHLEAPSILDLPAFEGISSEAFGSDLHKESLKRLLDELDSRIKAIPHTDNEAACSAYVCSFLTQAVQIFEGALTVAPERPLHGRHGHGKVDYSIEASVNGMTHIVGGVTEVKQDDFKKGVAQNIVQLESSLTIRKRKLEEGGDDVDEDKSIPMKSYGIVTNAVYWYFLECTIDPSSDVPASDPNRPRFRISQLDEIINYRKDRWREDAEAVLGQIVWLLRKMISEIPNRELRHKRQKTDAGGVGPASKI</sequence>
<protein>
    <recommendedName>
        <fullName evidence="5">Crinkler effector protein N-terminal domain-containing protein</fullName>
    </recommendedName>
</protein>
<feature type="domain" description="Crinkler effector protein N-terminal" evidence="5">
    <location>
        <begin position="120"/>
        <end position="219"/>
    </location>
</feature>
<dbReference type="Proteomes" id="UP000703661">
    <property type="component" value="Unassembled WGS sequence"/>
</dbReference>
<dbReference type="GO" id="GO:0005576">
    <property type="term" value="C:extracellular region"/>
    <property type="evidence" value="ECO:0007669"/>
    <property type="project" value="UniProtKB-SubCell"/>
</dbReference>
<reference evidence="6" key="1">
    <citation type="journal article" date="2020" name="Fungal Divers.">
        <title>Resolving the Mortierellaceae phylogeny through synthesis of multi-gene phylogenetics and phylogenomics.</title>
        <authorList>
            <person name="Vandepol N."/>
            <person name="Liber J."/>
            <person name="Desiro A."/>
            <person name="Na H."/>
            <person name="Kennedy M."/>
            <person name="Barry K."/>
            <person name="Grigoriev I.V."/>
            <person name="Miller A.N."/>
            <person name="O'Donnell K."/>
            <person name="Stajich J.E."/>
            <person name="Bonito G."/>
        </authorList>
    </citation>
    <scope>NUCLEOTIDE SEQUENCE</scope>
    <source>
        <strain evidence="6">NRRL 2769</strain>
    </source>
</reference>
<evidence type="ECO:0000256" key="3">
    <source>
        <dbReference type="ARBA" id="ARBA00022525"/>
    </source>
</evidence>
<evidence type="ECO:0000256" key="4">
    <source>
        <dbReference type="SAM" id="MobiDB-lite"/>
    </source>
</evidence>
<gene>
    <name evidence="6" type="ORF">BGZ80_010005</name>
</gene>
<keyword evidence="3" id="KW-0964">Secreted</keyword>
<keyword evidence="7" id="KW-1185">Reference proteome</keyword>
<accession>A0A9P6MVH7</accession>
<evidence type="ECO:0000256" key="1">
    <source>
        <dbReference type="ARBA" id="ARBA00004340"/>
    </source>
</evidence>
<dbReference type="AlphaFoldDB" id="A0A9P6MVH7"/>
<dbReference type="EMBL" id="JAAAID010000652">
    <property type="protein sequence ID" value="KAG0015174.1"/>
    <property type="molecule type" value="Genomic_DNA"/>
</dbReference>
<dbReference type="GO" id="GO:0043657">
    <property type="term" value="C:host cell"/>
    <property type="evidence" value="ECO:0007669"/>
    <property type="project" value="UniProtKB-SubCell"/>
</dbReference>
<evidence type="ECO:0000313" key="6">
    <source>
        <dbReference type="EMBL" id="KAG0015174.1"/>
    </source>
</evidence>
<comment type="subcellular location">
    <subcellularLocation>
        <location evidence="1">Host cell</location>
    </subcellularLocation>
    <subcellularLocation>
        <location evidence="2">Secreted</location>
    </subcellularLocation>
</comment>
<name>A0A9P6MVH7_9FUNG</name>
<evidence type="ECO:0000313" key="7">
    <source>
        <dbReference type="Proteomes" id="UP000703661"/>
    </source>
</evidence>
<comment type="caution">
    <text evidence="6">The sequence shown here is derived from an EMBL/GenBank/DDBJ whole genome shotgun (WGS) entry which is preliminary data.</text>
</comment>
<feature type="region of interest" description="Disordered" evidence="4">
    <location>
        <begin position="593"/>
        <end position="612"/>
    </location>
</feature>
<evidence type="ECO:0000259" key="5">
    <source>
        <dbReference type="Pfam" id="PF20147"/>
    </source>
</evidence>
<dbReference type="InterPro" id="IPR045379">
    <property type="entry name" value="Crinkler_N"/>
</dbReference>
<dbReference type="Pfam" id="PF20147">
    <property type="entry name" value="Crinkler"/>
    <property type="match status" value="1"/>
</dbReference>
<organism evidence="6 7">
    <name type="scientific">Entomortierella chlamydospora</name>
    <dbReference type="NCBI Taxonomy" id="101097"/>
    <lineage>
        <taxon>Eukaryota</taxon>
        <taxon>Fungi</taxon>
        <taxon>Fungi incertae sedis</taxon>
        <taxon>Mucoromycota</taxon>
        <taxon>Mortierellomycotina</taxon>
        <taxon>Mortierellomycetes</taxon>
        <taxon>Mortierellales</taxon>
        <taxon>Mortierellaceae</taxon>
        <taxon>Entomortierella</taxon>
    </lineage>
</organism>
<proteinExistence type="predicted"/>